<comment type="caution">
    <text evidence="2">The sequence shown here is derived from an EMBL/GenBank/DDBJ whole genome shotgun (WGS) entry which is preliminary data.</text>
</comment>
<keyword evidence="4" id="KW-1185">Reference proteome</keyword>
<evidence type="ECO:0000313" key="2">
    <source>
        <dbReference type="EMBL" id="KHF24156.1"/>
    </source>
</evidence>
<dbReference type="PANTHER" id="PTHR36508">
    <property type="entry name" value="PROTEIN SLYX"/>
    <property type="match status" value="1"/>
</dbReference>
<dbReference type="EMBL" id="MPNX01000001">
    <property type="protein sequence ID" value="OOY36099.1"/>
    <property type="molecule type" value="Genomic_DNA"/>
</dbReference>
<keyword evidence="1" id="KW-0175">Coiled coil</keyword>
<sequence length="70" mass="7916">MQSVEERMEQLETQVAFNEAEINTLSTRLIEQQGLIDMLLSRQKQLIEQVESLAEKSDTAGAGVELPPHY</sequence>
<dbReference type="STRING" id="2340.JV46_26180"/>
<dbReference type="GeneID" id="86990531"/>
<proteinExistence type="predicted"/>
<dbReference type="Pfam" id="PF04102">
    <property type="entry name" value="SlyX"/>
    <property type="match status" value="1"/>
</dbReference>
<dbReference type="InterPro" id="IPR007236">
    <property type="entry name" value="SlyX"/>
</dbReference>
<feature type="coiled-coil region" evidence="1">
    <location>
        <begin position="1"/>
        <end position="56"/>
    </location>
</feature>
<dbReference type="Gene3D" id="1.20.5.300">
    <property type="match status" value="1"/>
</dbReference>
<dbReference type="PANTHER" id="PTHR36508:SF1">
    <property type="entry name" value="PROTEIN SLYX"/>
    <property type="match status" value="1"/>
</dbReference>
<reference evidence="2 4" key="1">
    <citation type="journal article" date="2014" name="BMC Genomics">
        <title>The genome of the intracellular bacterium of the coastal bivalve, Solemya velum: a blueprint for thriving in and out of symbiosis.</title>
        <authorList>
            <person name="Dmytrenko O."/>
            <person name="Russell S.L."/>
            <person name="Loo W.T."/>
            <person name="Fontanez K.M."/>
            <person name="Liao L."/>
            <person name="Roeselers G."/>
            <person name="Sharma R."/>
            <person name="Stewart F.J."/>
            <person name="Newton I.L."/>
            <person name="Woyke T."/>
            <person name="Wu D."/>
            <person name="Lang J.M."/>
            <person name="Eisen J.A."/>
            <person name="Cavanaugh C.M."/>
        </authorList>
    </citation>
    <scope>NUCLEOTIDE SEQUENCE [LARGE SCALE GENOMIC DNA]</scope>
    <source>
        <strain evidence="2 4">WH</strain>
    </source>
</reference>
<organism evidence="2 4">
    <name type="scientific">Solemya velum gill symbiont</name>
    <dbReference type="NCBI Taxonomy" id="2340"/>
    <lineage>
        <taxon>Bacteria</taxon>
        <taxon>Pseudomonadati</taxon>
        <taxon>Pseudomonadota</taxon>
        <taxon>Gammaproteobacteria</taxon>
        <taxon>sulfur-oxidizing symbionts</taxon>
    </lineage>
</organism>
<evidence type="ECO:0000313" key="5">
    <source>
        <dbReference type="Proteomes" id="UP000190962"/>
    </source>
</evidence>
<dbReference type="EMBL" id="JRAA01000003">
    <property type="protein sequence ID" value="KHF24156.1"/>
    <property type="molecule type" value="Genomic_DNA"/>
</dbReference>
<evidence type="ECO:0000313" key="3">
    <source>
        <dbReference type="EMBL" id="OOY36099.1"/>
    </source>
</evidence>
<dbReference type="RefSeq" id="WP_043118206.1">
    <property type="nucleotide sequence ID" value="NZ_JRAA01000003.1"/>
</dbReference>
<dbReference type="Proteomes" id="UP000190962">
    <property type="component" value="Unassembled WGS sequence"/>
</dbReference>
<protein>
    <submittedName>
        <fullName evidence="2">SlyX</fullName>
    </submittedName>
</protein>
<gene>
    <name evidence="2" type="primary">slyX</name>
    <name evidence="3" type="ORF">BOV88_00400</name>
    <name evidence="2" type="ORF">JV46_26180</name>
</gene>
<reference evidence="3 5" key="2">
    <citation type="submission" date="2016-11" db="EMBL/GenBank/DDBJ databases">
        <title>Mixed transmission modes and dynamic genome evolution in an obligate animal-bacterial symbiosis.</title>
        <authorList>
            <person name="Russell S.L."/>
            <person name="Corbett-Detig R.B."/>
            <person name="Cavanaugh C.M."/>
        </authorList>
    </citation>
    <scope>NUCLEOTIDE SEQUENCE [LARGE SCALE GENOMIC DNA]</scope>
    <source>
        <strain evidence="3">MA-KB16</strain>
    </source>
</reference>
<evidence type="ECO:0000313" key="4">
    <source>
        <dbReference type="Proteomes" id="UP000030856"/>
    </source>
</evidence>
<name>A0A0B0H9L6_SOVGS</name>
<accession>A0A0B0H9L6</accession>
<evidence type="ECO:0000256" key="1">
    <source>
        <dbReference type="SAM" id="Coils"/>
    </source>
</evidence>
<dbReference type="AlphaFoldDB" id="A0A0B0H9L6"/>
<dbReference type="Proteomes" id="UP000030856">
    <property type="component" value="Unassembled WGS sequence"/>
</dbReference>